<dbReference type="EMBL" id="JBEPMM010000004">
    <property type="protein sequence ID" value="MET3692330.1"/>
    <property type="molecule type" value="Genomic_DNA"/>
</dbReference>
<keyword evidence="2" id="KW-1185">Reference proteome</keyword>
<dbReference type="RefSeq" id="WP_238278491.1">
    <property type="nucleotide sequence ID" value="NZ_BPQL01000037.1"/>
</dbReference>
<evidence type="ECO:0000313" key="1">
    <source>
        <dbReference type="EMBL" id="MET3692330.1"/>
    </source>
</evidence>
<organism evidence="1 2">
    <name type="scientific">Methylobacterium goesingense</name>
    <dbReference type="NCBI Taxonomy" id="243690"/>
    <lineage>
        <taxon>Bacteria</taxon>
        <taxon>Pseudomonadati</taxon>
        <taxon>Pseudomonadota</taxon>
        <taxon>Alphaproteobacteria</taxon>
        <taxon>Hyphomicrobiales</taxon>
        <taxon>Methylobacteriaceae</taxon>
        <taxon>Methylobacterium</taxon>
    </lineage>
</organism>
<dbReference type="Proteomes" id="UP001549145">
    <property type="component" value="Unassembled WGS sequence"/>
</dbReference>
<name>A0ABV2L631_9HYPH</name>
<protein>
    <submittedName>
        <fullName evidence="1">Uncharacterized protein</fullName>
    </submittedName>
</protein>
<reference evidence="1 2" key="1">
    <citation type="submission" date="2024-06" db="EMBL/GenBank/DDBJ databases">
        <title>Genomic Encyclopedia of Type Strains, Phase IV (KMG-IV): sequencing the most valuable type-strain genomes for metagenomic binning, comparative biology and taxonomic classification.</title>
        <authorList>
            <person name="Goeker M."/>
        </authorList>
    </citation>
    <scope>NUCLEOTIDE SEQUENCE [LARGE SCALE GENOMIC DNA]</scope>
    <source>
        <strain evidence="1 2">DSM 21331</strain>
    </source>
</reference>
<evidence type="ECO:0000313" key="2">
    <source>
        <dbReference type="Proteomes" id="UP001549145"/>
    </source>
</evidence>
<accession>A0ABV2L631</accession>
<comment type="caution">
    <text evidence="1">The sequence shown here is derived from an EMBL/GenBank/DDBJ whole genome shotgun (WGS) entry which is preliminary data.</text>
</comment>
<proteinExistence type="predicted"/>
<sequence>MITIEEAFDSTSRLFIRADQHVEQIGIDTRAFTDSDPYEIILEHDEDRGDYVHKARIVRAPISDFSVLLYEAVNAFRSCLDHSIYASTRVLLGREPERPDLLEFPFGRDEKDARRKIRPKSEADPEIIELAMSFRPYVGGDDLLYSLDKMRNIKSHRTLIDCALDVKGLTVIGGTFVSAGPHPALSTFRPFWDHSKKELVLFRSGQPVSEYNVEISTRVVFSQASPSPGEDIYRRLYAIMRKVQGILVIIEAETDRIVRSRPLAI</sequence>
<gene>
    <name evidence="1" type="ORF">ABID43_001866</name>
</gene>